<evidence type="ECO:0000259" key="7">
    <source>
        <dbReference type="Pfam" id="PF12706"/>
    </source>
</evidence>
<keyword evidence="4 6" id="KW-0813">Transport</keyword>
<comment type="function">
    <text evidence="6">May be involved in the transport of PQQ or its precursor to the periplasm.</text>
</comment>
<accession>A0AAD2BLG7</accession>
<evidence type="ECO:0000313" key="11">
    <source>
        <dbReference type="Proteomes" id="UP001189773"/>
    </source>
</evidence>
<sequence length="311" mass="33815">MTLMRIIVLGASAGGGFPQWNCNCRNCAGYRAGTVRALARTQSSIAVSTNGLDWLLINASPDILTQIRATPALQPGRATRDTGIAAVLLMDAQVDHVTGLMMLREGGRLRVHCTASVWEDLTERLPLTRVLAHYCGTDWQPITLDTEAGLQRPFEVAGIHHLRITPFPLSSKAPPYSPRRLEPDPGDNIGILLEDTHTGRKTFYAPGLGVIEPHIATAMAGADCVLVDGTFWTEDEMVRSGLSSKLAHEMGHLPLSGDAGMLAFLNTLDARRKIVIHINNSNPILDDDSAERAELTRYGVEVAYDGMEIEL</sequence>
<dbReference type="SUPFAM" id="SSF56281">
    <property type="entry name" value="Metallo-hydrolase/oxidoreductase"/>
    <property type="match status" value="1"/>
</dbReference>
<evidence type="ECO:0000256" key="2">
    <source>
        <dbReference type="ARBA" id="ARBA00008481"/>
    </source>
</evidence>
<dbReference type="CDD" id="cd16274">
    <property type="entry name" value="PQQB-like_MBL-fold"/>
    <property type="match status" value="1"/>
</dbReference>
<gene>
    <name evidence="8" type="primary">pqqB_1</name>
    <name evidence="6" type="synonym">pqqB</name>
    <name evidence="9" type="ORF">LMG18095_01601</name>
    <name evidence="8" type="ORF">R77560_01378</name>
</gene>
<evidence type="ECO:0000256" key="4">
    <source>
        <dbReference type="ARBA" id="ARBA00022448"/>
    </source>
</evidence>
<dbReference type="InterPro" id="IPR036866">
    <property type="entry name" value="RibonucZ/Hydroxyglut_hydro"/>
</dbReference>
<keyword evidence="5 6" id="KW-0884">PQQ biosynthesis</keyword>
<comment type="caution">
    <text evidence="8">The sequence shown here is derived from an EMBL/GenBank/DDBJ whole genome shotgun (WGS) entry which is preliminary data.</text>
</comment>
<evidence type="ECO:0000313" key="10">
    <source>
        <dbReference type="Proteomes" id="UP001189756"/>
    </source>
</evidence>
<dbReference type="Pfam" id="PF12706">
    <property type="entry name" value="Lactamase_B_2"/>
    <property type="match status" value="1"/>
</dbReference>
<evidence type="ECO:0000313" key="9">
    <source>
        <dbReference type="EMBL" id="CAJ0787476.1"/>
    </source>
</evidence>
<dbReference type="Proteomes" id="UP001189773">
    <property type="component" value="Unassembled WGS sequence"/>
</dbReference>
<protein>
    <recommendedName>
        <fullName evidence="3 6">Coenzyme PQQ synthesis protein B</fullName>
    </recommendedName>
    <alternativeName>
        <fullName evidence="6">Pyrroloquinoline quinone biosynthesis protein B</fullName>
    </alternativeName>
</protein>
<dbReference type="HAMAP" id="MF_00653">
    <property type="entry name" value="PQQ_syn_PqqB"/>
    <property type="match status" value="1"/>
</dbReference>
<dbReference type="EMBL" id="CATZAR010000003">
    <property type="protein sequence ID" value="CAJ0787476.1"/>
    <property type="molecule type" value="Genomic_DNA"/>
</dbReference>
<dbReference type="GO" id="GO:0018189">
    <property type="term" value="P:pyrroloquinoline quinone biosynthetic process"/>
    <property type="evidence" value="ECO:0007669"/>
    <property type="project" value="UniProtKB-UniRule"/>
</dbReference>
<dbReference type="InterPro" id="IPR011842">
    <property type="entry name" value="PQQ_synth_PqqB"/>
</dbReference>
<evidence type="ECO:0000313" key="8">
    <source>
        <dbReference type="EMBL" id="CAJ0786085.1"/>
    </source>
</evidence>
<dbReference type="Proteomes" id="UP001189756">
    <property type="component" value="Unassembled WGS sequence"/>
</dbReference>
<organism evidence="8 10">
    <name type="scientific">Ralstonia thomasii</name>
    <dbReference type="NCBI Taxonomy" id="3058596"/>
    <lineage>
        <taxon>Bacteria</taxon>
        <taxon>Pseudomonadati</taxon>
        <taxon>Pseudomonadota</taxon>
        <taxon>Betaproteobacteria</taxon>
        <taxon>Burkholderiales</taxon>
        <taxon>Burkholderiaceae</taxon>
        <taxon>Ralstonia</taxon>
    </lineage>
</organism>
<dbReference type="Gene3D" id="3.60.15.10">
    <property type="entry name" value="Ribonuclease Z/Hydroxyacylglutathione hydrolase-like"/>
    <property type="match status" value="1"/>
</dbReference>
<comment type="similarity">
    <text evidence="2 6">Belongs to the PqqB family.</text>
</comment>
<proteinExistence type="inferred from homology"/>
<dbReference type="EMBL" id="CATZAZ010000002">
    <property type="protein sequence ID" value="CAJ0786085.1"/>
    <property type="molecule type" value="Genomic_DNA"/>
</dbReference>
<keyword evidence="11" id="KW-1185">Reference proteome</keyword>
<reference evidence="8 11" key="1">
    <citation type="submission" date="2023-07" db="EMBL/GenBank/DDBJ databases">
        <authorList>
            <person name="Peeters C."/>
        </authorList>
    </citation>
    <scope>NUCLEOTIDE SEQUENCE</scope>
    <source>
        <strain evidence="9 11">LMG 18095</strain>
        <strain evidence="8">R-77560</strain>
    </source>
</reference>
<evidence type="ECO:0000256" key="6">
    <source>
        <dbReference type="HAMAP-Rule" id="MF_00653"/>
    </source>
</evidence>
<dbReference type="NCBIfam" id="TIGR02108">
    <property type="entry name" value="PQQ_syn_pqqB"/>
    <property type="match status" value="1"/>
</dbReference>
<dbReference type="AlphaFoldDB" id="A0AAD2BLG7"/>
<evidence type="ECO:0000256" key="3">
    <source>
        <dbReference type="ARBA" id="ARBA00015084"/>
    </source>
</evidence>
<dbReference type="InterPro" id="IPR001279">
    <property type="entry name" value="Metallo-B-lactamas"/>
</dbReference>
<name>A0AAD2BLG7_9RALS</name>
<comment type="pathway">
    <text evidence="1 6">Cofactor biosynthesis; pyrroloquinoline quinone biosynthesis.</text>
</comment>
<evidence type="ECO:0000256" key="5">
    <source>
        <dbReference type="ARBA" id="ARBA00022905"/>
    </source>
</evidence>
<dbReference type="PANTHER" id="PTHR42663:SF7">
    <property type="entry name" value="COENZYME PQQ SYNTHESIS PROTEIN B"/>
    <property type="match status" value="1"/>
</dbReference>
<feature type="domain" description="Metallo-beta-lactamase" evidence="7">
    <location>
        <begin position="54"/>
        <end position="278"/>
    </location>
</feature>
<evidence type="ECO:0000256" key="1">
    <source>
        <dbReference type="ARBA" id="ARBA00004886"/>
    </source>
</evidence>
<dbReference type="PANTHER" id="PTHR42663">
    <property type="entry name" value="HYDROLASE C777.06C-RELATED-RELATED"/>
    <property type="match status" value="1"/>
</dbReference>